<dbReference type="PANTHER" id="PTHR42748">
    <property type="entry name" value="NITROGEN METABOLITE REPRESSION PROTEIN NMRA FAMILY MEMBER"/>
    <property type="match status" value="1"/>
</dbReference>
<dbReference type="Gene3D" id="3.40.50.720">
    <property type="entry name" value="NAD(P)-binding Rossmann-like Domain"/>
    <property type="match status" value="1"/>
</dbReference>
<comment type="similarity">
    <text evidence="1">Belongs to the NmrA-type oxidoreductase family.</text>
</comment>
<dbReference type="AlphaFoldDB" id="A0A9W9CSG0"/>
<name>A0A9W9CSG0_9PLEO</name>
<feature type="domain" description="NmrA-like" evidence="4">
    <location>
        <begin position="3"/>
        <end position="247"/>
    </location>
</feature>
<evidence type="ECO:0000256" key="3">
    <source>
        <dbReference type="ARBA" id="ARBA00023002"/>
    </source>
</evidence>
<dbReference type="GO" id="GO:0005634">
    <property type="term" value="C:nucleus"/>
    <property type="evidence" value="ECO:0007669"/>
    <property type="project" value="TreeGrafter"/>
</dbReference>
<dbReference type="InterPro" id="IPR051164">
    <property type="entry name" value="NmrA-like_oxidored"/>
</dbReference>
<accession>A0A9W9CSG0</accession>
<comment type="caution">
    <text evidence="5">The sequence shown here is derived from an EMBL/GenBank/DDBJ whole genome shotgun (WGS) entry which is preliminary data.</text>
</comment>
<protein>
    <recommendedName>
        <fullName evidence="4">NmrA-like domain-containing protein</fullName>
    </recommendedName>
</protein>
<dbReference type="InterPro" id="IPR036291">
    <property type="entry name" value="NAD(P)-bd_dom_sf"/>
</dbReference>
<proteinExistence type="inferred from homology"/>
<reference evidence="5" key="1">
    <citation type="submission" date="2022-10" db="EMBL/GenBank/DDBJ databases">
        <title>Tapping the CABI collections for fungal endophytes: first genome assemblies for Collariella, Neodidymelliopsis, Ascochyta clinopodiicola, Didymella pomorum, Didymosphaeria variabile, Neocosmospora piperis and Neocucurbitaria cava.</title>
        <authorList>
            <person name="Hill R."/>
        </authorList>
    </citation>
    <scope>NUCLEOTIDE SEQUENCE</scope>
    <source>
        <strain evidence="5">IMI 356814</strain>
    </source>
</reference>
<gene>
    <name evidence="5" type="ORF">N0V83_000930</name>
</gene>
<keyword evidence="6" id="KW-1185">Reference proteome</keyword>
<evidence type="ECO:0000313" key="5">
    <source>
        <dbReference type="EMBL" id="KAJ4378098.1"/>
    </source>
</evidence>
<sequence>MSSKTALVMRATGSQGRATIKHLLNTGWKVHALVSDASSDRAMSVKTLGDNITLYQGTWKDPASIEAAVKECQALFLVQLPSFTDDSEKQEARTVMAIAKTAGVQHVVFPTSLPLNKPNVREEFNGSPAAQAVLNKGEVEEIVKASGLTWTLIRPGFFSTNFLPPLIYWMFPDFKDRKFVNSYGPDCVLPLVDPDDIGAFIAAAVNDPNKFASQIVTAVSENKRVDDILKDLEKAYGYPIDVVYRTPEETEAVKSNPFAASQVSLIGLDKWVNWDEVKSWGVPLTTFTQFLEKHKDDFVSYVLAFEEQAPVPTG</sequence>
<evidence type="ECO:0000313" key="6">
    <source>
        <dbReference type="Proteomes" id="UP001140560"/>
    </source>
</evidence>
<keyword evidence="2" id="KW-0521">NADP</keyword>
<dbReference type="SUPFAM" id="SSF51735">
    <property type="entry name" value="NAD(P)-binding Rossmann-fold domains"/>
    <property type="match status" value="1"/>
</dbReference>
<evidence type="ECO:0000256" key="1">
    <source>
        <dbReference type="ARBA" id="ARBA00006328"/>
    </source>
</evidence>
<dbReference type="PANTHER" id="PTHR42748:SF30">
    <property type="entry name" value="NMRA-LIKE DOMAIN-CONTAINING PROTEIN"/>
    <property type="match status" value="1"/>
</dbReference>
<dbReference type="InterPro" id="IPR008030">
    <property type="entry name" value="NmrA-like"/>
</dbReference>
<dbReference type="Pfam" id="PF05368">
    <property type="entry name" value="NmrA"/>
    <property type="match status" value="1"/>
</dbReference>
<organism evidence="5 6">
    <name type="scientific">Neocucurbitaria cava</name>
    <dbReference type="NCBI Taxonomy" id="798079"/>
    <lineage>
        <taxon>Eukaryota</taxon>
        <taxon>Fungi</taxon>
        <taxon>Dikarya</taxon>
        <taxon>Ascomycota</taxon>
        <taxon>Pezizomycotina</taxon>
        <taxon>Dothideomycetes</taxon>
        <taxon>Pleosporomycetidae</taxon>
        <taxon>Pleosporales</taxon>
        <taxon>Pleosporineae</taxon>
        <taxon>Cucurbitariaceae</taxon>
        <taxon>Neocucurbitaria</taxon>
    </lineage>
</organism>
<dbReference type="GO" id="GO:0016491">
    <property type="term" value="F:oxidoreductase activity"/>
    <property type="evidence" value="ECO:0007669"/>
    <property type="project" value="UniProtKB-KW"/>
</dbReference>
<keyword evidence="3" id="KW-0560">Oxidoreductase</keyword>
<evidence type="ECO:0000259" key="4">
    <source>
        <dbReference type="Pfam" id="PF05368"/>
    </source>
</evidence>
<evidence type="ECO:0000256" key="2">
    <source>
        <dbReference type="ARBA" id="ARBA00022857"/>
    </source>
</evidence>
<dbReference type="EMBL" id="JAPEUY010000001">
    <property type="protein sequence ID" value="KAJ4378098.1"/>
    <property type="molecule type" value="Genomic_DNA"/>
</dbReference>
<dbReference type="Proteomes" id="UP001140560">
    <property type="component" value="Unassembled WGS sequence"/>
</dbReference>
<dbReference type="OrthoDB" id="419598at2759"/>